<dbReference type="OrthoDB" id="9932873at2"/>
<name>A0A1H0GK99_9BACT</name>
<proteinExistence type="predicted"/>
<sequence length="147" mass="17058">MRRKTIIACCIGIGLYIGCSLWPHHSEFDDKGTLEDAMGMEIPNYKVKEYISDPIIDCHGDFSDKIVIEFEEIPSKQFIDSVNQRVVADTLRNDNRWLKHGKHQYRFQACYGDGGRTPKCRKGQQDWLITLDFSDNSTEGIINYSYW</sequence>
<evidence type="ECO:0000313" key="1">
    <source>
        <dbReference type="EMBL" id="SDO07415.1"/>
    </source>
</evidence>
<gene>
    <name evidence="1" type="ORF">SAMN04487900_10945</name>
</gene>
<organism evidence="1 2">
    <name type="scientific">Prevotella communis</name>
    <dbReference type="NCBI Taxonomy" id="2913614"/>
    <lineage>
        <taxon>Bacteria</taxon>
        <taxon>Pseudomonadati</taxon>
        <taxon>Bacteroidota</taxon>
        <taxon>Bacteroidia</taxon>
        <taxon>Bacteroidales</taxon>
        <taxon>Prevotellaceae</taxon>
        <taxon>Prevotella</taxon>
    </lineage>
</organism>
<reference evidence="2" key="1">
    <citation type="submission" date="2016-10" db="EMBL/GenBank/DDBJ databases">
        <authorList>
            <person name="de Groot N.N."/>
        </authorList>
    </citation>
    <scope>NUCLEOTIDE SEQUENCE [LARGE SCALE GENOMIC DNA]</scope>
    <source>
        <strain evidence="2">BP1-145</strain>
    </source>
</reference>
<accession>A0A1H0GK99</accession>
<protein>
    <submittedName>
        <fullName evidence="1">Uncharacterized protein</fullName>
    </submittedName>
</protein>
<comment type="caution">
    <text evidence="1">The sequence shown here is derived from an EMBL/GenBank/DDBJ whole genome shotgun (WGS) entry which is preliminary data.</text>
</comment>
<evidence type="ECO:0000313" key="2">
    <source>
        <dbReference type="Proteomes" id="UP000199134"/>
    </source>
</evidence>
<dbReference type="RefSeq" id="WP_091853368.1">
    <property type="nucleotide sequence ID" value="NZ_CP091791.1"/>
</dbReference>
<dbReference type="AlphaFoldDB" id="A0A1H0GK99"/>
<dbReference type="Proteomes" id="UP000199134">
    <property type="component" value="Unassembled WGS sequence"/>
</dbReference>
<dbReference type="EMBL" id="FNIW01000009">
    <property type="protein sequence ID" value="SDO07415.1"/>
    <property type="molecule type" value="Genomic_DNA"/>
</dbReference>